<dbReference type="PANTHER" id="PTHR34388">
    <property type="entry name" value="DNA POLYMERASE III SUBUNIT DELTA"/>
    <property type="match status" value="1"/>
</dbReference>
<name>A0ABW0LLK7_9BACI</name>
<reference evidence="12" key="1">
    <citation type="journal article" date="2019" name="Int. J. Syst. Evol. Microbiol.">
        <title>The Global Catalogue of Microorganisms (GCM) 10K type strain sequencing project: providing services to taxonomists for standard genome sequencing and annotation.</title>
        <authorList>
            <consortium name="The Broad Institute Genomics Platform"/>
            <consortium name="The Broad Institute Genome Sequencing Center for Infectious Disease"/>
            <person name="Wu L."/>
            <person name="Ma J."/>
        </authorList>
    </citation>
    <scope>NUCLEOTIDE SEQUENCE [LARGE SCALE GENOMIC DNA]</scope>
    <source>
        <strain evidence="12">CGMCC 1.12237</strain>
    </source>
</reference>
<protein>
    <recommendedName>
        <fullName evidence="2">DNA polymerase III subunit delta</fullName>
        <ecNumber evidence="1">2.7.7.7</ecNumber>
    </recommendedName>
</protein>
<evidence type="ECO:0000313" key="12">
    <source>
        <dbReference type="Proteomes" id="UP001596147"/>
    </source>
</evidence>
<dbReference type="SUPFAM" id="SSF48019">
    <property type="entry name" value="post-AAA+ oligomerization domain-like"/>
    <property type="match status" value="1"/>
</dbReference>
<evidence type="ECO:0000256" key="2">
    <source>
        <dbReference type="ARBA" id="ARBA00017703"/>
    </source>
</evidence>
<proteinExistence type="inferred from homology"/>
<evidence type="ECO:0000256" key="5">
    <source>
        <dbReference type="ARBA" id="ARBA00022705"/>
    </source>
</evidence>
<dbReference type="InterPro" id="IPR005790">
    <property type="entry name" value="DNA_polIII_delta"/>
</dbReference>
<dbReference type="RefSeq" id="WP_382354975.1">
    <property type="nucleotide sequence ID" value="NZ_JBHSMC010000029.1"/>
</dbReference>
<dbReference type="Gene3D" id="1.20.272.10">
    <property type="match status" value="1"/>
</dbReference>
<keyword evidence="4 11" id="KW-0548">Nucleotidyltransferase</keyword>
<dbReference type="InterPro" id="IPR010372">
    <property type="entry name" value="DNA_pol3_delta_N"/>
</dbReference>
<dbReference type="Gene3D" id="1.10.8.60">
    <property type="match status" value="1"/>
</dbReference>
<sequence length="340" mass="39337">MKVWEKIEEKQFSSLYLLYGTEDFIINETKQKLVTNVLTVEEMDFNFSVYDLEETPIEEAIEDAETFPFMGDNKLLFLHKPVFLTADKSKGKVEHDIKRLETYLQSPAPYSILVFIASYEKLDERKKITKLLKKNAEVLEAKSLNERDLKVWVRTQANANKVDMDEDAIELFVTLVGTDLMNLHSELTKLTLYVSDTKKIDVSTVEKLTSRSMEQNIFDLVDKVVNRKMEEAFRIYYDLRKQNEEPIKILALIASQFRLIYQVKEMTRRGYGQQQIAGTIKTHPYRVKLASGQANSFSEAELGEIMQLLAKTDEQLKTSQFGKEVALELFLLKLGNMKGK</sequence>
<gene>
    <name evidence="11" type="primary">holA</name>
    <name evidence="11" type="ORF">ACFPM4_18195</name>
</gene>
<dbReference type="EC" id="2.7.7.7" evidence="1"/>
<dbReference type="Proteomes" id="UP001596147">
    <property type="component" value="Unassembled WGS sequence"/>
</dbReference>
<dbReference type="InterPro" id="IPR027417">
    <property type="entry name" value="P-loop_NTPase"/>
</dbReference>
<organism evidence="11 12">
    <name type="scientific">Lederbergia graminis</name>
    <dbReference type="NCBI Taxonomy" id="735518"/>
    <lineage>
        <taxon>Bacteria</taxon>
        <taxon>Bacillati</taxon>
        <taxon>Bacillota</taxon>
        <taxon>Bacilli</taxon>
        <taxon>Bacillales</taxon>
        <taxon>Bacillaceae</taxon>
        <taxon>Lederbergia</taxon>
    </lineage>
</organism>
<dbReference type="GO" id="GO:0003887">
    <property type="term" value="F:DNA-directed DNA polymerase activity"/>
    <property type="evidence" value="ECO:0007669"/>
    <property type="project" value="UniProtKB-EC"/>
</dbReference>
<keyword evidence="5" id="KW-0235">DNA replication</keyword>
<comment type="caution">
    <text evidence="11">The sequence shown here is derived from an EMBL/GenBank/DDBJ whole genome shotgun (WGS) entry which is preliminary data.</text>
</comment>
<keyword evidence="3 11" id="KW-0808">Transferase</keyword>
<evidence type="ECO:0000256" key="7">
    <source>
        <dbReference type="ARBA" id="ARBA00034754"/>
    </source>
</evidence>
<feature type="domain" description="DNA polymerase III delta subunit-like C-terminal" evidence="10">
    <location>
        <begin position="214"/>
        <end position="334"/>
    </location>
</feature>
<feature type="domain" description="DNA polymerase III delta N-terminal" evidence="9">
    <location>
        <begin position="16"/>
        <end position="142"/>
    </location>
</feature>
<evidence type="ECO:0000256" key="6">
    <source>
        <dbReference type="ARBA" id="ARBA00022932"/>
    </source>
</evidence>
<dbReference type="Pfam" id="PF06144">
    <property type="entry name" value="DNA_pol3_delta"/>
    <property type="match status" value="1"/>
</dbReference>
<evidence type="ECO:0000256" key="8">
    <source>
        <dbReference type="ARBA" id="ARBA00049244"/>
    </source>
</evidence>
<comment type="catalytic activity">
    <reaction evidence="8">
        <text>DNA(n) + a 2'-deoxyribonucleoside 5'-triphosphate = DNA(n+1) + diphosphate</text>
        <dbReference type="Rhea" id="RHEA:22508"/>
        <dbReference type="Rhea" id="RHEA-COMP:17339"/>
        <dbReference type="Rhea" id="RHEA-COMP:17340"/>
        <dbReference type="ChEBI" id="CHEBI:33019"/>
        <dbReference type="ChEBI" id="CHEBI:61560"/>
        <dbReference type="ChEBI" id="CHEBI:173112"/>
        <dbReference type="EC" id="2.7.7.7"/>
    </reaction>
</comment>
<evidence type="ECO:0000313" key="11">
    <source>
        <dbReference type="EMBL" id="MFC5466659.1"/>
    </source>
</evidence>
<dbReference type="Gene3D" id="3.40.50.300">
    <property type="entry name" value="P-loop containing nucleotide triphosphate hydrolases"/>
    <property type="match status" value="1"/>
</dbReference>
<dbReference type="InterPro" id="IPR008921">
    <property type="entry name" value="DNA_pol3_clamp-load_cplx_C"/>
</dbReference>
<keyword evidence="6" id="KW-0239">DNA-directed DNA polymerase</keyword>
<dbReference type="SUPFAM" id="SSF52540">
    <property type="entry name" value="P-loop containing nucleoside triphosphate hydrolases"/>
    <property type="match status" value="1"/>
</dbReference>
<accession>A0ABW0LLK7</accession>
<comment type="similarity">
    <text evidence="7">Belongs to the DNA polymerase HolA subunit family.</text>
</comment>
<evidence type="ECO:0000259" key="9">
    <source>
        <dbReference type="Pfam" id="PF06144"/>
    </source>
</evidence>
<dbReference type="NCBIfam" id="TIGR01128">
    <property type="entry name" value="holA"/>
    <property type="match status" value="1"/>
</dbReference>
<dbReference type="Pfam" id="PF21694">
    <property type="entry name" value="DNA_pol3_delta_C"/>
    <property type="match status" value="1"/>
</dbReference>
<dbReference type="InterPro" id="IPR048466">
    <property type="entry name" value="DNA_pol3_delta-like_C"/>
</dbReference>
<dbReference type="PANTHER" id="PTHR34388:SF1">
    <property type="entry name" value="DNA POLYMERASE III SUBUNIT DELTA"/>
    <property type="match status" value="1"/>
</dbReference>
<evidence type="ECO:0000259" key="10">
    <source>
        <dbReference type="Pfam" id="PF21694"/>
    </source>
</evidence>
<evidence type="ECO:0000256" key="3">
    <source>
        <dbReference type="ARBA" id="ARBA00022679"/>
    </source>
</evidence>
<evidence type="ECO:0000256" key="4">
    <source>
        <dbReference type="ARBA" id="ARBA00022695"/>
    </source>
</evidence>
<keyword evidence="12" id="KW-1185">Reference proteome</keyword>
<evidence type="ECO:0000256" key="1">
    <source>
        <dbReference type="ARBA" id="ARBA00012417"/>
    </source>
</evidence>
<dbReference type="EMBL" id="JBHSMC010000029">
    <property type="protein sequence ID" value="MFC5466659.1"/>
    <property type="molecule type" value="Genomic_DNA"/>
</dbReference>